<dbReference type="AlphaFoldDB" id="A0A5M8RWC2"/>
<evidence type="ECO:0000313" key="3">
    <source>
        <dbReference type="Proteomes" id="UP000324326"/>
    </source>
</evidence>
<proteinExistence type="predicted"/>
<organism evidence="2 3">
    <name type="scientific">Bacillus swezeyi</name>
    <dbReference type="NCBI Taxonomy" id="1925020"/>
    <lineage>
        <taxon>Bacteria</taxon>
        <taxon>Bacillati</taxon>
        <taxon>Bacillota</taxon>
        <taxon>Bacilli</taxon>
        <taxon>Bacillales</taxon>
        <taxon>Bacillaceae</taxon>
        <taxon>Bacillus</taxon>
    </lineage>
</organism>
<feature type="domain" description="WYL" evidence="1">
    <location>
        <begin position="56"/>
        <end position="88"/>
    </location>
</feature>
<name>A0A5M8RWC2_9BACI</name>
<protein>
    <submittedName>
        <fullName evidence="2">WYL domain-containing protein</fullName>
    </submittedName>
</protein>
<dbReference type="InterPro" id="IPR026881">
    <property type="entry name" value="WYL_dom"/>
</dbReference>
<sequence length="119" mass="14349">MLLYNRIHFSNRFDQQFRIDSILQLNFKVSIIPACSLIFRWRKVISFSQCFVYQCIGVYTMNGFWYCPAYCFQSQQYRVFRVDRVQPLVPSKDPSEKWTWISFGLKVGYILTMVNRSWS</sequence>
<dbReference type="Pfam" id="PF13280">
    <property type="entry name" value="WYL"/>
    <property type="match status" value="1"/>
</dbReference>
<gene>
    <name evidence="2" type="ORF">DX927_15200</name>
</gene>
<dbReference type="Proteomes" id="UP000324326">
    <property type="component" value="Unassembled WGS sequence"/>
</dbReference>
<accession>A0A5M8RWC2</accession>
<dbReference type="EMBL" id="QSND01000002">
    <property type="protein sequence ID" value="KAA6452041.1"/>
    <property type="molecule type" value="Genomic_DNA"/>
</dbReference>
<evidence type="ECO:0000259" key="1">
    <source>
        <dbReference type="Pfam" id="PF13280"/>
    </source>
</evidence>
<dbReference type="RefSeq" id="WP_148957865.1">
    <property type="nucleotide sequence ID" value="NZ_CM125431.1"/>
</dbReference>
<reference evidence="2 3" key="1">
    <citation type="submission" date="2018-08" db="EMBL/GenBank/DDBJ databases">
        <title>Bacillus phenotypic plasticity.</title>
        <authorList>
            <person name="Hurtado E."/>
        </authorList>
    </citation>
    <scope>NUCLEOTIDE SEQUENCE [LARGE SCALE GENOMIC DNA]</scope>
    <source>
        <strain evidence="2 3">427</strain>
    </source>
</reference>
<comment type="caution">
    <text evidence="2">The sequence shown here is derived from an EMBL/GenBank/DDBJ whole genome shotgun (WGS) entry which is preliminary data.</text>
</comment>
<evidence type="ECO:0000313" key="2">
    <source>
        <dbReference type="EMBL" id="KAA6452041.1"/>
    </source>
</evidence>